<evidence type="ECO:0000256" key="5">
    <source>
        <dbReference type="ARBA" id="ARBA00022490"/>
    </source>
</evidence>
<dbReference type="KEGG" id="sxi:SXIM_01780"/>
<dbReference type="Gene3D" id="3.40.50.150">
    <property type="entry name" value="Vaccinia Virus protein VP39"/>
    <property type="match status" value="1"/>
</dbReference>
<dbReference type="AlphaFoldDB" id="A0A0F7FNZ6"/>
<gene>
    <name evidence="12" type="ORF">SXIM_01780</name>
</gene>
<dbReference type="PANTHER" id="PTHR11579:SF0">
    <property type="entry name" value="PROTEIN-L-ISOASPARTATE(D-ASPARTATE) O-METHYLTRANSFERASE"/>
    <property type="match status" value="1"/>
</dbReference>
<dbReference type="SUPFAM" id="SSF53335">
    <property type="entry name" value="S-adenosyl-L-methionine-dependent methyltransferases"/>
    <property type="match status" value="1"/>
</dbReference>
<reference evidence="12" key="1">
    <citation type="submission" date="2019-08" db="EMBL/GenBank/DDBJ databases">
        <title>Complete genome sequence of a mangrove-derived Streptomyces xiamenensis.</title>
        <authorList>
            <person name="Xu J."/>
        </authorList>
    </citation>
    <scope>NUCLEOTIDE SEQUENCE</scope>
    <source>
        <strain evidence="12">318</strain>
    </source>
</reference>
<evidence type="ECO:0000256" key="8">
    <source>
        <dbReference type="ARBA" id="ARBA00022691"/>
    </source>
</evidence>
<evidence type="ECO:0000256" key="6">
    <source>
        <dbReference type="ARBA" id="ARBA00022603"/>
    </source>
</evidence>
<keyword evidence="5" id="KW-0963">Cytoplasm</keyword>
<keyword evidence="7" id="KW-0808">Transferase</keyword>
<keyword evidence="13" id="KW-1185">Reference proteome</keyword>
<evidence type="ECO:0000256" key="10">
    <source>
        <dbReference type="ARBA" id="ARBA00031323"/>
    </source>
</evidence>
<sequence length="406" mass="43531">MSETGVGTEAPDVLRKRMVANLRARGAIASDEVADAFLTVPRHLFAPEVSATEVYAASEAVFIKYDSRGKPVSSISAPWLQARMLEAAGVAPGMRVLEVGSGGCNAALLAELVGEEGSVTSVDIDPDITARARTFLGEAGYSQVQVQQADGAQPLPGAPEGGFDRIIVTVGAADLVPAWVDQLAADGRLVVPLRFRGLSRTIAFAREEDHLRSDTLIRSGFVSIQGGSAHAPRSVRLAGRDVRLVVDENQEADADALVEAFAGPRHERWTGVELGEQEGLLPRLEVWLAGAVAPYGRLRATQEAAERGLIGWVLERGMPAAWDHGSLAYLTLRSAPHADSGRYELGIISHGPDREQLASRLSDAVVRFDREARNEGEPVVRAHRRDNDKVLHGVTVDKPSTRLTIA</sequence>
<dbReference type="CDD" id="cd02440">
    <property type="entry name" value="AdoMet_MTases"/>
    <property type="match status" value="1"/>
</dbReference>
<evidence type="ECO:0000256" key="7">
    <source>
        <dbReference type="ARBA" id="ARBA00022679"/>
    </source>
</evidence>
<evidence type="ECO:0000313" key="12">
    <source>
        <dbReference type="EMBL" id="AKG41562.1"/>
    </source>
</evidence>
<comment type="similarity">
    <text evidence="2">Belongs to the methyltransferase superfamily. L-isoaspartyl/D-aspartyl protein methyltransferase family.</text>
</comment>
<dbReference type="EC" id="2.1.1.77" evidence="3"/>
<keyword evidence="8" id="KW-0949">S-adenosyl-L-methionine</keyword>
<dbReference type="InterPro" id="IPR027573">
    <property type="entry name" value="Methyltran_FxLD"/>
</dbReference>
<dbReference type="NCBIfam" id="TIGR04364">
    <property type="entry name" value="methyltran_FxLD"/>
    <property type="match status" value="1"/>
</dbReference>
<dbReference type="InterPro" id="IPR029063">
    <property type="entry name" value="SAM-dependent_MTases_sf"/>
</dbReference>
<dbReference type="GO" id="GO:0032259">
    <property type="term" value="P:methylation"/>
    <property type="evidence" value="ECO:0007669"/>
    <property type="project" value="UniProtKB-KW"/>
</dbReference>
<dbReference type="EMBL" id="CP009922">
    <property type="protein sequence ID" value="AKG41562.1"/>
    <property type="molecule type" value="Genomic_DNA"/>
</dbReference>
<name>A0A0F7FNZ6_9ACTN</name>
<evidence type="ECO:0000256" key="1">
    <source>
        <dbReference type="ARBA" id="ARBA00004496"/>
    </source>
</evidence>
<evidence type="ECO:0000256" key="4">
    <source>
        <dbReference type="ARBA" id="ARBA00013346"/>
    </source>
</evidence>
<dbReference type="RefSeq" id="WP_168222736.1">
    <property type="nucleotide sequence ID" value="NZ_CP009922.3"/>
</dbReference>
<evidence type="ECO:0000256" key="9">
    <source>
        <dbReference type="ARBA" id="ARBA00030757"/>
    </source>
</evidence>
<dbReference type="InterPro" id="IPR000682">
    <property type="entry name" value="PCMT"/>
</dbReference>
<dbReference type="Pfam" id="PF01135">
    <property type="entry name" value="PCMT"/>
    <property type="match status" value="1"/>
</dbReference>
<dbReference type="GO" id="GO:0005737">
    <property type="term" value="C:cytoplasm"/>
    <property type="evidence" value="ECO:0007669"/>
    <property type="project" value="UniProtKB-SubCell"/>
</dbReference>
<evidence type="ECO:0000313" key="13">
    <source>
        <dbReference type="Proteomes" id="UP000034034"/>
    </source>
</evidence>
<evidence type="ECO:0000256" key="2">
    <source>
        <dbReference type="ARBA" id="ARBA00005369"/>
    </source>
</evidence>
<comment type="subcellular location">
    <subcellularLocation>
        <location evidence="1">Cytoplasm</location>
    </subcellularLocation>
</comment>
<evidence type="ECO:0000256" key="3">
    <source>
        <dbReference type="ARBA" id="ARBA00011890"/>
    </source>
</evidence>
<proteinExistence type="inferred from homology"/>
<keyword evidence="6" id="KW-0489">Methyltransferase</keyword>
<dbReference type="GO" id="GO:0004719">
    <property type="term" value="F:protein-L-isoaspartate (D-aspartate) O-methyltransferase activity"/>
    <property type="evidence" value="ECO:0007669"/>
    <property type="project" value="UniProtKB-EC"/>
</dbReference>
<dbReference type="Proteomes" id="UP000034034">
    <property type="component" value="Chromosome"/>
</dbReference>
<organism evidence="12 13">
    <name type="scientific">Streptomyces xiamenensis</name>
    <dbReference type="NCBI Taxonomy" id="408015"/>
    <lineage>
        <taxon>Bacteria</taxon>
        <taxon>Bacillati</taxon>
        <taxon>Actinomycetota</taxon>
        <taxon>Actinomycetes</taxon>
        <taxon>Kitasatosporales</taxon>
        <taxon>Streptomycetaceae</taxon>
        <taxon>Streptomyces</taxon>
    </lineage>
</organism>
<dbReference type="HOGENOM" id="CLU_037629_2_0_11"/>
<accession>A0A0F7FNZ6</accession>
<evidence type="ECO:0000256" key="11">
    <source>
        <dbReference type="ARBA" id="ARBA00031350"/>
    </source>
</evidence>
<dbReference type="PANTHER" id="PTHR11579">
    <property type="entry name" value="PROTEIN-L-ISOASPARTATE O-METHYLTRANSFERASE"/>
    <property type="match status" value="1"/>
</dbReference>
<dbReference type="STRING" id="408015.SXIM_01780"/>
<protein>
    <recommendedName>
        <fullName evidence="4">Protein-L-isoaspartate O-methyltransferase</fullName>
        <ecNumber evidence="3">2.1.1.77</ecNumber>
    </recommendedName>
    <alternativeName>
        <fullName evidence="11">L-isoaspartyl protein carboxyl methyltransferase</fullName>
    </alternativeName>
    <alternativeName>
        <fullName evidence="9">Protein L-isoaspartyl methyltransferase</fullName>
    </alternativeName>
    <alternativeName>
        <fullName evidence="10">Protein-beta-aspartate methyltransferase</fullName>
    </alternativeName>
</protein>
<dbReference type="PATRIC" id="fig|408015.6.peg.195"/>